<keyword evidence="6" id="KW-1185">Reference proteome</keyword>
<evidence type="ECO:0000313" key="5">
    <source>
        <dbReference type="EMBL" id="GHC86577.1"/>
    </source>
</evidence>
<dbReference type="NCBIfam" id="NF004792">
    <property type="entry name" value="PRK06139.1"/>
    <property type="match status" value="1"/>
</dbReference>
<dbReference type="PRINTS" id="PR00080">
    <property type="entry name" value="SDRFAMILY"/>
</dbReference>
<dbReference type="InterPro" id="IPR036291">
    <property type="entry name" value="NAD(P)-bd_dom_sf"/>
</dbReference>
<organism evidence="5 6">
    <name type="scientific">Pseudorhodoferax aquiterrae</name>
    <dbReference type="NCBI Taxonomy" id="747304"/>
    <lineage>
        <taxon>Bacteria</taxon>
        <taxon>Pseudomonadati</taxon>
        <taxon>Pseudomonadota</taxon>
        <taxon>Betaproteobacteria</taxon>
        <taxon>Burkholderiales</taxon>
        <taxon>Comamonadaceae</taxon>
    </lineage>
</organism>
<sequence>MRSSLPPSPVIVITGASSGIGRATALAFAQQRARLVLAARGAETLERVAAQCARLGAQAIAVSTDVTDAKAVRALAGAALRRFGGIDVWINNVGVGAVGRFEATPMEAHRRVVESNLLGHMHGAHAVLPHFRAQRSGVLVNMISLGGWVATPYAGAYTASKFGLRGWSAALRAELSDLPDVHVCDVCPTFVDTPGLRHGANFTGRKLAPPPPLVDPDTVAAAIVRLVRRPRPTLWLGSAALPGRLAQAAAPQTTGRIGKWVADRALARAERTPISQGNLFHASRHPAVHGGFRPEPKPKGKLALGLGLALVGAVALGVLLATQGRGERS</sequence>
<dbReference type="InterPro" id="IPR002347">
    <property type="entry name" value="SDR_fam"/>
</dbReference>
<accession>A0ABQ3G341</accession>
<dbReference type="EMBL" id="BMYK01000009">
    <property type="protein sequence ID" value="GHC86577.1"/>
    <property type="molecule type" value="Genomic_DNA"/>
</dbReference>
<dbReference type="RefSeq" id="WP_189687980.1">
    <property type="nucleotide sequence ID" value="NZ_BMYK01000009.1"/>
</dbReference>
<keyword evidence="4" id="KW-0812">Transmembrane</keyword>
<dbReference type="InterPro" id="IPR020904">
    <property type="entry name" value="Sc_DH/Rdtase_CS"/>
</dbReference>
<evidence type="ECO:0000313" key="6">
    <source>
        <dbReference type="Proteomes" id="UP000626210"/>
    </source>
</evidence>
<name>A0ABQ3G341_9BURK</name>
<dbReference type="Proteomes" id="UP000626210">
    <property type="component" value="Unassembled WGS sequence"/>
</dbReference>
<comment type="caution">
    <text evidence="5">The sequence shown here is derived from an EMBL/GenBank/DDBJ whole genome shotgun (WGS) entry which is preliminary data.</text>
</comment>
<keyword evidence="4" id="KW-1133">Transmembrane helix</keyword>
<keyword evidence="2" id="KW-0560">Oxidoreductase</keyword>
<dbReference type="Gene3D" id="3.40.50.720">
    <property type="entry name" value="NAD(P)-binding Rossmann-like Domain"/>
    <property type="match status" value="1"/>
</dbReference>
<evidence type="ECO:0000256" key="4">
    <source>
        <dbReference type="SAM" id="Phobius"/>
    </source>
</evidence>
<evidence type="ECO:0000256" key="3">
    <source>
        <dbReference type="RuleBase" id="RU000363"/>
    </source>
</evidence>
<feature type="transmembrane region" description="Helical" evidence="4">
    <location>
        <begin position="302"/>
        <end position="321"/>
    </location>
</feature>
<comment type="similarity">
    <text evidence="1 3">Belongs to the short-chain dehydrogenases/reductases (SDR) family.</text>
</comment>
<dbReference type="Pfam" id="PF00106">
    <property type="entry name" value="adh_short"/>
    <property type="match status" value="1"/>
</dbReference>
<evidence type="ECO:0000256" key="1">
    <source>
        <dbReference type="ARBA" id="ARBA00006484"/>
    </source>
</evidence>
<dbReference type="SUPFAM" id="SSF51735">
    <property type="entry name" value="NAD(P)-binding Rossmann-fold domains"/>
    <property type="match status" value="1"/>
</dbReference>
<dbReference type="PANTHER" id="PTHR44196:SF1">
    <property type="entry name" value="DEHYDROGENASE_REDUCTASE SDR FAMILY MEMBER 7B"/>
    <property type="match status" value="1"/>
</dbReference>
<keyword evidence="4" id="KW-0472">Membrane</keyword>
<protein>
    <submittedName>
        <fullName evidence="5">Short-chain dehydrogenase</fullName>
    </submittedName>
</protein>
<dbReference type="PANTHER" id="PTHR44196">
    <property type="entry name" value="DEHYDROGENASE/REDUCTASE SDR FAMILY MEMBER 7B"/>
    <property type="match status" value="1"/>
</dbReference>
<dbReference type="PRINTS" id="PR00081">
    <property type="entry name" value="GDHRDH"/>
</dbReference>
<evidence type="ECO:0000256" key="2">
    <source>
        <dbReference type="ARBA" id="ARBA00023002"/>
    </source>
</evidence>
<gene>
    <name evidence="5" type="ORF">GCM10007320_32430</name>
</gene>
<reference evidence="6" key="1">
    <citation type="journal article" date="2019" name="Int. J. Syst. Evol. Microbiol.">
        <title>The Global Catalogue of Microorganisms (GCM) 10K type strain sequencing project: providing services to taxonomists for standard genome sequencing and annotation.</title>
        <authorList>
            <consortium name="The Broad Institute Genomics Platform"/>
            <consortium name="The Broad Institute Genome Sequencing Center for Infectious Disease"/>
            <person name="Wu L."/>
            <person name="Ma J."/>
        </authorList>
    </citation>
    <scope>NUCLEOTIDE SEQUENCE [LARGE SCALE GENOMIC DNA]</scope>
    <source>
        <strain evidence="6">KCTC 23314</strain>
    </source>
</reference>
<proteinExistence type="inferred from homology"/>
<dbReference type="PROSITE" id="PS00061">
    <property type="entry name" value="ADH_SHORT"/>
    <property type="match status" value="1"/>
</dbReference>